<sequence>MIRVLLGVALIAFGCSLGFWTVGVDPNLLLLISFALGSIGGLLIALGFIDIKDGY</sequence>
<dbReference type="Proteomes" id="UP001319861">
    <property type="component" value="Chromosome"/>
</dbReference>
<evidence type="ECO:0000256" key="1">
    <source>
        <dbReference type="SAM" id="Phobius"/>
    </source>
</evidence>
<evidence type="ECO:0000313" key="2">
    <source>
        <dbReference type="EMBL" id="BCT75585.1"/>
    </source>
</evidence>
<proteinExistence type="predicted"/>
<name>A0ABM7PTM3_SINCY</name>
<gene>
    <name evidence="2" type="ORF">SCMU_14270</name>
</gene>
<feature type="transmembrane region" description="Helical" evidence="1">
    <location>
        <begin position="28"/>
        <end position="49"/>
    </location>
</feature>
<keyword evidence="3" id="KW-1185">Reference proteome</keyword>
<dbReference type="EMBL" id="AP024525">
    <property type="protein sequence ID" value="BCT75585.1"/>
    <property type="molecule type" value="Genomic_DNA"/>
</dbReference>
<evidence type="ECO:0000313" key="3">
    <source>
        <dbReference type="Proteomes" id="UP001319861"/>
    </source>
</evidence>
<dbReference type="PROSITE" id="PS51257">
    <property type="entry name" value="PROKAR_LIPOPROTEIN"/>
    <property type="match status" value="1"/>
</dbReference>
<keyword evidence="1" id="KW-0812">Transmembrane</keyword>
<reference evidence="2 3" key="1">
    <citation type="journal article" date="2021" name="J. Biosci. Bioeng.">
        <title>Identification and characterization of a chc gene cluster responsible for the aromatization pathway of cyclohexanecarboxylate degradation in Sinomonas cyclohexanicum ATCC 51369.</title>
        <authorList>
            <person name="Yamamoto T."/>
            <person name="Hasegawa Y."/>
            <person name="Lau P.C.K."/>
            <person name="Iwaki H."/>
        </authorList>
    </citation>
    <scope>NUCLEOTIDE SEQUENCE [LARGE SCALE GENOMIC DNA]</scope>
    <source>
        <strain evidence="2 3">ATCC 51369</strain>
    </source>
</reference>
<dbReference type="RefSeq" id="WP_229232311.1">
    <property type="nucleotide sequence ID" value="NZ_AP024525.1"/>
</dbReference>
<accession>A0ABM7PTM3</accession>
<protein>
    <submittedName>
        <fullName evidence="2">Uncharacterized protein</fullName>
    </submittedName>
</protein>
<organism evidence="2 3">
    <name type="scientific">Sinomonas cyclohexanicum</name>
    <name type="common">Corynebacterium cyclohexanicum</name>
    <dbReference type="NCBI Taxonomy" id="322009"/>
    <lineage>
        <taxon>Bacteria</taxon>
        <taxon>Bacillati</taxon>
        <taxon>Actinomycetota</taxon>
        <taxon>Actinomycetes</taxon>
        <taxon>Micrococcales</taxon>
        <taxon>Micrococcaceae</taxon>
        <taxon>Sinomonas</taxon>
    </lineage>
</organism>
<keyword evidence="1" id="KW-0472">Membrane</keyword>
<keyword evidence="1" id="KW-1133">Transmembrane helix</keyword>